<dbReference type="AlphaFoldDB" id="A0AAV4BH94"/>
<protein>
    <submittedName>
        <fullName evidence="1">Uncharacterized protein</fullName>
    </submittedName>
</protein>
<comment type="caution">
    <text evidence="1">The sequence shown here is derived from an EMBL/GenBank/DDBJ whole genome shotgun (WGS) entry which is preliminary data.</text>
</comment>
<gene>
    <name evidence="1" type="ORF">PoB_004421900</name>
</gene>
<evidence type="ECO:0000313" key="1">
    <source>
        <dbReference type="EMBL" id="GFO17714.1"/>
    </source>
</evidence>
<dbReference type="EMBL" id="BLXT01004871">
    <property type="protein sequence ID" value="GFO17714.1"/>
    <property type="molecule type" value="Genomic_DNA"/>
</dbReference>
<keyword evidence="2" id="KW-1185">Reference proteome</keyword>
<organism evidence="1 2">
    <name type="scientific">Plakobranchus ocellatus</name>
    <dbReference type="NCBI Taxonomy" id="259542"/>
    <lineage>
        <taxon>Eukaryota</taxon>
        <taxon>Metazoa</taxon>
        <taxon>Spiralia</taxon>
        <taxon>Lophotrochozoa</taxon>
        <taxon>Mollusca</taxon>
        <taxon>Gastropoda</taxon>
        <taxon>Heterobranchia</taxon>
        <taxon>Euthyneura</taxon>
        <taxon>Panpulmonata</taxon>
        <taxon>Sacoglossa</taxon>
        <taxon>Placobranchoidea</taxon>
        <taxon>Plakobranchidae</taxon>
        <taxon>Plakobranchus</taxon>
    </lineage>
</organism>
<evidence type="ECO:0000313" key="2">
    <source>
        <dbReference type="Proteomes" id="UP000735302"/>
    </source>
</evidence>
<name>A0AAV4BH94_9GAST</name>
<sequence length="120" mass="13750">MGGQIRGQINHKGNGSFLKKHNDAKRTTCVITDKDWVEQDVIEGELPHATLICLFHTLRTFLEVLEEMAYSVNETEYATHRDALMHWACPSVRDILLSNCYLELCALCSLMLRVCLLREL</sequence>
<proteinExistence type="predicted"/>
<reference evidence="1 2" key="1">
    <citation type="journal article" date="2021" name="Elife">
        <title>Chloroplast acquisition without the gene transfer in kleptoplastic sea slugs, Plakobranchus ocellatus.</title>
        <authorList>
            <person name="Maeda T."/>
            <person name="Takahashi S."/>
            <person name="Yoshida T."/>
            <person name="Shimamura S."/>
            <person name="Takaki Y."/>
            <person name="Nagai Y."/>
            <person name="Toyoda A."/>
            <person name="Suzuki Y."/>
            <person name="Arimoto A."/>
            <person name="Ishii H."/>
            <person name="Satoh N."/>
            <person name="Nishiyama T."/>
            <person name="Hasebe M."/>
            <person name="Maruyama T."/>
            <person name="Minagawa J."/>
            <person name="Obokata J."/>
            <person name="Shigenobu S."/>
        </authorList>
    </citation>
    <scope>NUCLEOTIDE SEQUENCE [LARGE SCALE GENOMIC DNA]</scope>
</reference>
<dbReference type="Proteomes" id="UP000735302">
    <property type="component" value="Unassembled WGS sequence"/>
</dbReference>
<accession>A0AAV4BH94</accession>